<protein>
    <submittedName>
        <fullName evidence="1">Uncharacterized protein</fullName>
    </submittedName>
</protein>
<accession>A0A7G2CJX4</accession>
<keyword evidence="2" id="KW-1185">Reference proteome</keyword>
<dbReference type="VEuPathDB" id="TriTrypDB:ADEAN_000762100"/>
<sequence>MPPQNEKEVISDVVRVKGAKRDRAAVEEEVLSTGERHTLTKGTPFHVPLQKAVWSQFTAVMGNHGAAVRLAWLPLTAVVEGVAVELAVKLEHALAACGVQLLSLTTTASQGAHPLYPVADYLITGTIEASAAVVAMLCKSSPIVTPQYFIAVKDRASPLDPTSPSRGLSATSMRVLEDPARRSCE</sequence>
<gene>
    <name evidence="1" type="ORF">ADEAN_000762100</name>
</gene>
<organism evidence="1 2">
    <name type="scientific">Angomonas deanei</name>
    <dbReference type="NCBI Taxonomy" id="59799"/>
    <lineage>
        <taxon>Eukaryota</taxon>
        <taxon>Discoba</taxon>
        <taxon>Euglenozoa</taxon>
        <taxon>Kinetoplastea</taxon>
        <taxon>Metakinetoplastina</taxon>
        <taxon>Trypanosomatida</taxon>
        <taxon>Trypanosomatidae</taxon>
        <taxon>Strigomonadinae</taxon>
        <taxon>Angomonas</taxon>
    </lineage>
</organism>
<reference evidence="1 2" key="1">
    <citation type="submission" date="2020-08" db="EMBL/GenBank/DDBJ databases">
        <authorList>
            <person name="Newling K."/>
            <person name="Davey J."/>
            <person name="Forrester S."/>
        </authorList>
    </citation>
    <scope>NUCLEOTIDE SEQUENCE [LARGE SCALE GENOMIC DNA]</scope>
    <source>
        <strain evidence="2">Crithidia deanei Carvalho (ATCC PRA-265)</strain>
    </source>
</reference>
<evidence type="ECO:0000313" key="2">
    <source>
        <dbReference type="Proteomes" id="UP000515908"/>
    </source>
</evidence>
<evidence type="ECO:0000313" key="1">
    <source>
        <dbReference type="EMBL" id="CAD2220106.1"/>
    </source>
</evidence>
<name>A0A7G2CJX4_9TRYP</name>
<dbReference type="AlphaFoldDB" id="A0A7G2CJX4"/>
<dbReference type="EMBL" id="LR877160">
    <property type="protein sequence ID" value="CAD2220106.1"/>
    <property type="molecule type" value="Genomic_DNA"/>
</dbReference>
<proteinExistence type="predicted"/>
<dbReference type="OrthoDB" id="552194at2759"/>
<dbReference type="Proteomes" id="UP000515908">
    <property type="component" value="Chromosome 16"/>
</dbReference>